<name>A0A834T3C9_9FABA</name>
<dbReference type="EMBL" id="JAAIUW010000011">
    <property type="protein sequence ID" value="KAF7808589.1"/>
    <property type="molecule type" value="Genomic_DNA"/>
</dbReference>
<feature type="region of interest" description="Disordered" evidence="1">
    <location>
        <begin position="35"/>
        <end position="54"/>
    </location>
</feature>
<protein>
    <submittedName>
        <fullName evidence="2">Uncharacterized protein</fullName>
    </submittedName>
</protein>
<dbReference type="Proteomes" id="UP000634136">
    <property type="component" value="Unassembled WGS sequence"/>
</dbReference>
<accession>A0A834T3C9</accession>
<organism evidence="2 3">
    <name type="scientific">Senna tora</name>
    <dbReference type="NCBI Taxonomy" id="362788"/>
    <lineage>
        <taxon>Eukaryota</taxon>
        <taxon>Viridiplantae</taxon>
        <taxon>Streptophyta</taxon>
        <taxon>Embryophyta</taxon>
        <taxon>Tracheophyta</taxon>
        <taxon>Spermatophyta</taxon>
        <taxon>Magnoliopsida</taxon>
        <taxon>eudicotyledons</taxon>
        <taxon>Gunneridae</taxon>
        <taxon>Pentapetalae</taxon>
        <taxon>rosids</taxon>
        <taxon>fabids</taxon>
        <taxon>Fabales</taxon>
        <taxon>Fabaceae</taxon>
        <taxon>Caesalpinioideae</taxon>
        <taxon>Cassia clade</taxon>
        <taxon>Senna</taxon>
    </lineage>
</organism>
<evidence type="ECO:0000313" key="3">
    <source>
        <dbReference type="Proteomes" id="UP000634136"/>
    </source>
</evidence>
<reference evidence="2" key="1">
    <citation type="submission" date="2020-09" db="EMBL/GenBank/DDBJ databases">
        <title>Genome-Enabled Discovery of Anthraquinone Biosynthesis in Senna tora.</title>
        <authorList>
            <person name="Kang S.-H."/>
            <person name="Pandey R.P."/>
            <person name="Lee C.-M."/>
            <person name="Sim J.-S."/>
            <person name="Jeong J.-T."/>
            <person name="Choi B.-S."/>
            <person name="Jung M."/>
            <person name="Ginzburg D."/>
            <person name="Zhao K."/>
            <person name="Won S.Y."/>
            <person name="Oh T.-J."/>
            <person name="Yu Y."/>
            <person name="Kim N.-H."/>
            <person name="Lee O.R."/>
            <person name="Lee T.-H."/>
            <person name="Bashyal P."/>
            <person name="Kim T.-S."/>
            <person name="Lee W.-H."/>
            <person name="Kawkins C."/>
            <person name="Kim C.-K."/>
            <person name="Kim J.S."/>
            <person name="Ahn B.O."/>
            <person name="Rhee S.Y."/>
            <person name="Sohng J.K."/>
        </authorList>
    </citation>
    <scope>NUCLEOTIDE SEQUENCE</scope>
    <source>
        <tissue evidence="2">Leaf</tissue>
    </source>
</reference>
<evidence type="ECO:0000313" key="2">
    <source>
        <dbReference type="EMBL" id="KAF7808589.1"/>
    </source>
</evidence>
<evidence type="ECO:0000256" key="1">
    <source>
        <dbReference type="SAM" id="MobiDB-lite"/>
    </source>
</evidence>
<keyword evidence="3" id="KW-1185">Reference proteome</keyword>
<feature type="compositionally biased region" description="Basic and acidic residues" evidence="1">
    <location>
        <begin position="43"/>
        <end position="54"/>
    </location>
</feature>
<comment type="caution">
    <text evidence="2">The sequence shown here is derived from an EMBL/GenBank/DDBJ whole genome shotgun (WGS) entry which is preliminary data.</text>
</comment>
<sequence length="54" mass="5852">MCGSSSSILELLKVRAHPSPPNAAQLCGEIDEEEEEIANADRSSLKSMKDGRYS</sequence>
<gene>
    <name evidence="2" type="ORF">G2W53_035332</name>
</gene>
<dbReference type="AlphaFoldDB" id="A0A834T3C9"/>
<proteinExistence type="predicted"/>